<reference evidence="3 4" key="4">
    <citation type="journal article" date="2020" name="Sci. Rep.">
        <title>beta-carboline chemical signals induce reveromycin production through a LuxR family regulator in Streptomyces sp. SN-593.</title>
        <authorList>
            <person name="Panthee S."/>
            <person name="Kito N."/>
            <person name="Hayashi T."/>
            <person name="Shimizu T."/>
            <person name="Ishikawa J."/>
            <person name="Hamamoto H."/>
            <person name="Osada H."/>
            <person name="Takahashi S."/>
        </authorList>
    </citation>
    <scope>NUCLEOTIDE SEQUENCE [LARGE SCALE GENOMIC DNA]</scope>
    <source>
        <strain evidence="3 4">SN-593</strain>
    </source>
</reference>
<gene>
    <name evidence="3" type="ORF">RVR_4195</name>
</gene>
<dbReference type="Proteomes" id="UP000595703">
    <property type="component" value="Chromosome"/>
</dbReference>
<dbReference type="KEGG" id="arev:RVR_4195"/>
<evidence type="ECO:0000259" key="2">
    <source>
        <dbReference type="PROSITE" id="PS50943"/>
    </source>
</evidence>
<accession>A0A7U3USV5</accession>
<keyword evidence="1" id="KW-0238">DNA-binding</keyword>
<dbReference type="Gene3D" id="1.10.260.40">
    <property type="entry name" value="lambda repressor-like DNA-binding domains"/>
    <property type="match status" value="1"/>
</dbReference>
<protein>
    <submittedName>
        <fullName evidence="3">Putative transcriptional regulator</fullName>
    </submittedName>
</protein>
<organism evidence="3 4">
    <name type="scientific">Actinacidiphila reveromycinica</name>
    <dbReference type="NCBI Taxonomy" id="659352"/>
    <lineage>
        <taxon>Bacteria</taxon>
        <taxon>Bacillati</taxon>
        <taxon>Actinomycetota</taxon>
        <taxon>Actinomycetes</taxon>
        <taxon>Kitasatosporales</taxon>
        <taxon>Streptomycetaceae</taxon>
        <taxon>Actinacidiphila</taxon>
    </lineage>
</organism>
<feature type="domain" description="HTH cro/C1-type" evidence="2">
    <location>
        <begin position="11"/>
        <end position="65"/>
    </location>
</feature>
<dbReference type="PANTHER" id="PTHR46797">
    <property type="entry name" value="HTH-TYPE TRANSCRIPTIONAL REGULATOR"/>
    <property type="match status" value="1"/>
</dbReference>
<evidence type="ECO:0000313" key="4">
    <source>
        <dbReference type="Proteomes" id="UP000595703"/>
    </source>
</evidence>
<dbReference type="SUPFAM" id="SSF47413">
    <property type="entry name" value="lambda repressor-like DNA-binding domains"/>
    <property type="match status" value="1"/>
</dbReference>
<dbReference type="InterPro" id="IPR050807">
    <property type="entry name" value="TransReg_Diox_bact_type"/>
</dbReference>
<dbReference type="PANTHER" id="PTHR46797:SF1">
    <property type="entry name" value="METHYLPHOSPHONATE SYNTHASE"/>
    <property type="match status" value="1"/>
</dbReference>
<reference evidence="3 4" key="3">
    <citation type="journal article" date="2011" name="Nat. Chem. Biol.">
        <title>Reveromycin A biosynthesis uses RevG and RevJ for stereospecific spiroacetal formation.</title>
        <authorList>
            <person name="Takahashi S."/>
            <person name="Toyoda A."/>
            <person name="Sekiyama Y."/>
            <person name="Takagi H."/>
            <person name="Nogawa T."/>
            <person name="Uramoto M."/>
            <person name="Suzuki R."/>
            <person name="Koshino H."/>
            <person name="Kumano T."/>
            <person name="Panthee S."/>
            <person name="Dairi T."/>
            <person name="Ishikawa J."/>
            <person name="Ikeda H."/>
            <person name="Sakaki Y."/>
            <person name="Osada H."/>
        </authorList>
    </citation>
    <scope>NUCLEOTIDE SEQUENCE [LARGE SCALE GENOMIC DNA]</scope>
    <source>
        <strain evidence="3 4">SN-593</strain>
    </source>
</reference>
<reference evidence="3 4" key="1">
    <citation type="journal article" date="2010" name="J. Bacteriol.">
        <title>Biochemical characterization of a novel indole prenyltransferase from Streptomyces sp. SN-593.</title>
        <authorList>
            <person name="Takahashi S."/>
            <person name="Takagi H."/>
            <person name="Toyoda A."/>
            <person name="Uramoto M."/>
            <person name="Nogawa T."/>
            <person name="Ueki M."/>
            <person name="Sakaki Y."/>
            <person name="Osada H."/>
        </authorList>
    </citation>
    <scope>NUCLEOTIDE SEQUENCE [LARGE SCALE GENOMIC DNA]</scope>
    <source>
        <strain evidence="3 4">SN-593</strain>
    </source>
</reference>
<dbReference type="Pfam" id="PF01381">
    <property type="entry name" value="HTH_3"/>
    <property type="match status" value="1"/>
</dbReference>
<dbReference type="EMBL" id="AP018365">
    <property type="protein sequence ID" value="BBA98129.1"/>
    <property type="molecule type" value="Genomic_DNA"/>
</dbReference>
<dbReference type="GO" id="GO:0003700">
    <property type="term" value="F:DNA-binding transcription factor activity"/>
    <property type="evidence" value="ECO:0007669"/>
    <property type="project" value="TreeGrafter"/>
</dbReference>
<proteinExistence type="predicted"/>
<name>A0A7U3USV5_9ACTN</name>
<dbReference type="CDD" id="cd00093">
    <property type="entry name" value="HTH_XRE"/>
    <property type="match status" value="1"/>
</dbReference>
<dbReference type="InterPro" id="IPR001387">
    <property type="entry name" value="Cro/C1-type_HTH"/>
</dbReference>
<dbReference type="InterPro" id="IPR010982">
    <property type="entry name" value="Lambda_DNA-bd_dom_sf"/>
</dbReference>
<sequence>MDPDFLVGKRIRDHRQQRGRSQAVVAGLCGITEDYLSRIERGVKTPTLHVLIKISRELRVPVAVLVGDTSPAEPPPSSTPPMAKEVTQALLVGSTVTASAPAPAALRERVNAAWSIWQRSPQRFTEAAVVLPSLIADTEAALHTSYTEAECGALREAQRCAADLYFLLRSYCRRAGRTDLSLLVADRGRKAAEAADDPIRIAAATWNLGHILLGTDEPEEAADVVLRGLDRLGEPRTVEATAMAGALERVCQTSGPVSLSVVTEGDVIQGGCGGVGG</sequence>
<evidence type="ECO:0000313" key="3">
    <source>
        <dbReference type="EMBL" id="BBA98129.1"/>
    </source>
</evidence>
<dbReference type="RefSeq" id="WP_202234315.1">
    <property type="nucleotide sequence ID" value="NZ_AP018365.1"/>
</dbReference>
<dbReference type="PROSITE" id="PS50943">
    <property type="entry name" value="HTH_CROC1"/>
    <property type="match status" value="1"/>
</dbReference>
<evidence type="ECO:0000256" key="1">
    <source>
        <dbReference type="ARBA" id="ARBA00023125"/>
    </source>
</evidence>
<reference evidence="3 4" key="2">
    <citation type="journal article" date="2011" name="J. Antibiot.">
        <title>Furaquinocins I and J: novel polyketide isoprenoid hybrid compounds from Streptomyces reveromyceticus SN-593.</title>
        <authorList>
            <person name="Panthee S."/>
            <person name="Takahashi S."/>
            <person name="Takagi H."/>
            <person name="Nogawa T."/>
            <person name="Oowada E."/>
            <person name="Uramoto M."/>
            <person name="Osada H."/>
        </authorList>
    </citation>
    <scope>NUCLEOTIDE SEQUENCE [LARGE SCALE GENOMIC DNA]</scope>
    <source>
        <strain evidence="3 4">SN-593</strain>
    </source>
</reference>
<dbReference type="GO" id="GO:0003677">
    <property type="term" value="F:DNA binding"/>
    <property type="evidence" value="ECO:0007669"/>
    <property type="project" value="UniProtKB-KW"/>
</dbReference>
<dbReference type="AlphaFoldDB" id="A0A7U3USV5"/>
<dbReference type="GO" id="GO:0005829">
    <property type="term" value="C:cytosol"/>
    <property type="evidence" value="ECO:0007669"/>
    <property type="project" value="TreeGrafter"/>
</dbReference>
<dbReference type="SMART" id="SM00530">
    <property type="entry name" value="HTH_XRE"/>
    <property type="match status" value="1"/>
</dbReference>
<keyword evidence="4" id="KW-1185">Reference proteome</keyword>